<dbReference type="EMBL" id="ASPP01023288">
    <property type="protein sequence ID" value="ETO10657.1"/>
    <property type="molecule type" value="Genomic_DNA"/>
</dbReference>
<organism evidence="2 3">
    <name type="scientific">Reticulomyxa filosa</name>
    <dbReference type="NCBI Taxonomy" id="46433"/>
    <lineage>
        <taxon>Eukaryota</taxon>
        <taxon>Sar</taxon>
        <taxon>Rhizaria</taxon>
        <taxon>Retaria</taxon>
        <taxon>Foraminifera</taxon>
        <taxon>Monothalamids</taxon>
        <taxon>Reticulomyxidae</taxon>
        <taxon>Reticulomyxa</taxon>
    </lineage>
</organism>
<feature type="region of interest" description="Disordered" evidence="1">
    <location>
        <begin position="1"/>
        <end position="53"/>
    </location>
</feature>
<evidence type="ECO:0000313" key="2">
    <source>
        <dbReference type="EMBL" id="ETO10657.1"/>
    </source>
</evidence>
<name>X6MB09_RETFI</name>
<feature type="region of interest" description="Disordered" evidence="1">
    <location>
        <begin position="69"/>
        <end position="142"/>
    </location>
</feature>
<proteinExistence type="predicted"/>
<dbReference type="GO" id="GO:0016301">
    <property type="term" value="F:kinase activity"/>
    <property type="evidence" value="ECO:0007669"/>
    <property type="project" value="UniProtKB-KW"/>
</dbReference>
<accession>X6MB09</accession>
<feature type="compositionally biased region" description="Acidic residues" evidence="1">
    <location>
        <begin position="1"/>
        <end position="10"/>
    </location>
</feature>
<evidence type="ECO:0000313" key="3">
    <source>
        <dbReference type="Proteomes" id="UP000023152"/>
    </source>
</evidence>
<feature type="non-terminal residue" evidence="2">
    <location>
        <position position="142"/>
    </location>
</feature>
<feature type="non-terminal residue" evidence="2">
    <location>
        <position position="1"/>
    </location>
</feature>
<comment type="caution">
    <text evidence="2">The sequence shown here is derived from an EMBL/GenBank/DDBJ whole genome shotgun (WGS) entry which is preliminary data.</text>
</comment>
<sequence>TIADEDEGLNDEGNASKFKPRLEKKASVRERASCQYGNANTHATGPKDKKKGKALIDDKAKIIAMKTFNNDYNNNNNNNNSNNNSNYNNYDNYDDYNNNYNNINNNNNYNYNYNSNAYNNNNNNNFDNQITPTETTITTATT</sequence>
<gene>
    <name evidence="2" type="ORF">RFI_26720</name>
</gene>
<keyword evidence="2" id="KW-0418">Kinase</keyword>
<feature type="compositionally biased region" description="Basic and acidic residues" evidence="1">
    <location>
        <begin position="20"/>
        <end position="32"/>
    </location>
</feature>
<protein>
    <submittedName>
        <fullName evidence="2">Phosphatidylinositol 4-kinase</fullName>
    </submittedName>
</protein>
<dbReference type="Proteomes" id="UP000023152">
    <property type="component" value="Unassembled WGS sequence"/>
</dbReference>
<reference evidence="2 3" key="1">
    <citation type="journal article" date="2013" name="Curr. Biol.">
        <title>The Genome of the Foraminiferan Reticulomyxa filosa.</title>
        <authorList>
            <person name="Glockner G."/>
            <person name="Hulsmann N."/>
            <person name="Schleicher M."/>
            <person name="Noegel A.A."/>
            <person name="Eichinger L."/>
            <person name="Gallinger C."/>
            <person name="Pawlowski J."/>
            <person name="Sierra R."/>
            <person name="Euteneuer U."/>
            <person name="Pillet L."/>
            <person name="Moustafa A."/>
            <person name="Platzer M."/>
            <person name="Groth M."/>
            <person name="Szafranski K."/>
            <person name="Schliwa M."/>
        </authorList>
    </citation>
    <scope>NUCLEOTIDE SEQUENCE [LARGE SCALE GENOMIC DNA]</scope>
</reference>
<keyword evidence="2" id="KW-0808">Transferase</keyword>
<keyword evidence="3" id="KW-1185">Reference proteome</keyword>
<dbReference type="AlphaFoldDB" id="X6MB09"/>
<evidence type="ECO:0000256" key="1">
    <source>
        <dbReference type="SAM" id="MobiDB-lite"/>
    </source>
</evidence>